<evidence type="ECO:0000256" key="7">
    <source>
        <dbReference type="SAM" id="MobiDB-lite"/>
    </source>
</evidence>
<evidence type="ECO:0000256" key="4">
    <source>
        <dbReference type="ARBA" id="ARBA00022984"/>
    </source>
</evidence>
<evidence type="ECO:0000256" key="1">
    <source>
        <dbReference type="ARBA" id="ARBA00004752"/>
    </source>
</evidence>
<feature type="region of interest" description="Disordered" evidence="7">
    <location>
        <begin position="107"/>
        <end position="141"/>
    </location>
</feature>
<dbReference type="GO" id="GO:0016740">
    <property type="term" value="F:transferase activity"/>
    <property type="evidence" value="ECO:0007669"/>
    <property type="project" value="UniProtKB-KW"/>
</dbReference>
<feature type="active site" description="Nucleophile" evidence="6">
    <location>
        <position position="426"/>
    </location>
</feature>
<dbReference type="PROSITE" id="PS52029">
    <property type="entry name" value="LD_TPASE"/>
    <property type="match status" value="1"/>
</dbReference>
<dbReference type="EMBL" id="DSMG01000031">
    <property type="protein sequence ID" value="HDX30264.1"/>
    <property type="molecule type" value="Genomic_DNA"/>
</dbReference>
<keyword evidence="3 6" id="KW-0133">Cell shape</keyword>
<keyword evidence="4 6" id="KW-0573">Peptidoglycan synthesis</keyword>
<dbReference type="GO" id="GO:0008360">
    <property type="term" value="P:regulation of cell shape"/>
    <property type="evidence" value="ECO:0007669"/>
    <property type="project" value="UniProtKB-UniRule"/>
</dbReference>
<feature type="active site" description="Proton donor/acceptor" evidence="6">
    <location>
        <position position="401"/>
    </location>
</feature>
<dbReference type="GO" id="GO:0071555">
    <property type="term" value="P:cell wall organization"/>
    <property type="evidence" value="ECO:0007669"/>
    <property type="project" value="UniProtKB-UniRule"/>
</dbReference>
<dbReference type="InterPro" id="IPR036779">
    <property type="entry name" value="LysM_dom_sf"/>
</dbReference>
<keyword evidence="8" id="KW-1133">Transmembrane helix</keyword>
<feature type="domain" description="LysM" evidence="9">
    <location>
        <begin position="264"/>
        <end position="308"/>
    </location>
</feature>
<keyword evidence="2" id="KW-0808">Transferase</keyword>
<evidence type="ECO:0000256" key="2">
    <source>
        <dbReference type="ARBA" id="ARBA00022679"/>
    </source>
</evidence>
<feature type="domain" description="LysM" evidence="9">
    <location>
        <begin position="139"/>
        <end position="184"/>
    </location>
</feature>
<dbReference type="InterPro" id="IPR018392">
    <property type="entry name" value="LysM"/>
</dbReference>
<protein>
    <submittedName>
        <fullName evidence="11">LysM peptidoglycan-binding domain-containing protein</fullName>
    </submittedName>
</protein>
<dbReference type="PROSITE" id="PS51782">
    <property type="entry name" value="LYSM"/>
    <property type="match status" value="4"/>
</dbReference>
<dbReference type="UniPathway" id="UPA00219"/>
<dbReference type="SUPFAM" id="SSF141523">
    <property type="entry name" value="L,D-transpeptidase catalytic domain-like"/>
    <property type="match status" value="1"/>
</dbReference>
<dbReference type="Pfam" id="PF01476">
    <property type="entry name" value="LysM"/>
    <property type="match status" value="4"/>
</dbReference>
<dbReference type="AlphaFoldDB" id="A0A7C1JAX4"/>
<sequence>MFLSLIGLHLQHLSRRRFVCRVVVFFLLLILGLLLWAKPLSAQSDVHIVQPGETLTQIAARYGVSLEALMQANQISEADRIFSGQQLIIPTALDSSQVEVVNIQKESENDPDLFESSPGENDSTDPVERSGNPIASLNRTYRTRPGDTLSLIALRFGIDADALRRLNRLPSLNTSLRAGQQLLLPATGEELRPRALNREHQVQAGETLSKIAAEYGVTLAALLQANRIADPNTVYAGQVLIIPGDVGESGAASRQIGPPRNGFFYYTVQPGDTMSGIARNLNTTMLAIQTYNNLPDAETVYNNMQLKIPYGPPPLNQVFPPVPMSGTRFVVSISRQQCWVYQGERVVYAWPCSTGAGERRTKPGNYAVQSKILNAKSKVWKLDMPYWLGIYDVGPYENGIHGLPVSWQTGKKIWSGLIGQPATFGCAMLGDLEASILFRMAYIGMPVHVLN</sequence>
<dbReference type="PANTHER" id="PTHR33734">
    <property type="entry name" value="LYSM DOMAIN-CONTAINING GPI-ANCHORED PROTEIN 2"/>
    <property type="match status" value="1"/>
</dbReference>
<evidence type="ECO:0000259" key="9">
    <source>
        <dbReference type="PROSITE" id="PS51782"/>
    </source>
</evidence>
<feature type="domain" description="LysM" evidence="9">
    <location>
        <begin position="198"/>
        <end position="242"/>
    </location>
</feature>
<dbReference type="CDD" id="cd16913">
    <property type="entry name" value="YkuD_like"/>
    <property type="match status" value="1"/>
</dbReference>
<dbReference type="Gene3D" id="3.10.350.10">
    <property type="entry name" value="LysM domain"/>
    <property type="match status" value="4"/>
</dbReference>
<keyword evidence="8" id="KW-0812">Transmembrane</keyword>
<dbReference type="Pfam" id="PF03734">
    <property type="entry name" value="YkuD"/>
    <property type="match status" value="1"/>
</dbReference>
<gene>
    <name evidence="11" type="ORF">ENQ20_02090</name>
</gene>
<proteinExistence type="predicted"/>
<organism evidence="11">
    <name type="scientific">Caldilinea aerophila</name>
    <dbReference type="NCBI Taxonomy" id="133453"/>
    <lineage>
        <taxon>Bacteria</taxon>
        <taxon>Bacillati</taxon>
        <taxon>Chloroflexota</taxon>
        <taxon>Caldilineae</taxon>
        <taxon>Caldilineales</taxon>
        <taxon>Caldilineaceae</taxon>
        <taxon>Caldilinea</taxon>
    </lineage>
</organism>
<keyword evidence="5 6" id="KW-0961">Cell wall biogenesis/degradation</keyword>
<evidence type="ECO:0000313" key="11">
    <source>
        <dbReference type="EMBL" id="HDX30264.1"/>
    </source>
</evidence>
<reference evidence="11" key="1">
    <citation type="journal article" date="2020" name="mSystems">
        <title>Genome- and Community-Level Interaction Insights into Carbon Utilization and Element Cycling Functions of Hydrothermarchaeota in Hydrothermal Sediment.</title>
        <authorList>
            <person name="Zhou Z."/>
            <person name="Liu Y."/>
            <person name="Xu W."/>
            <person name="Pan J."/>
            <person name="Luo Z.H."/>
            <person name="Li M."/>
        </authorList>
    </citation>
    <scope>NUCLEOTIDE SEQUENCE [LARGE SCALE GENOMIC DNA]</scope>
    <source>
        <strain evidence="11">SpSt-289</strain>
    </source>
</reference>
<dbReference type="PANTHER" id="PTHR33734:SF22">
    <property type="entry name" value="MEMBRANE-BOUND LYTIC MUREIN TRANSGLYCOSYLASE D"/>
    <property type="match status" value="1"/>
</dbReference>
<evidence type="ECO:0000256" key="6">
    <source>
        <dbReference type="PROSITE-ProRule" id="PRU01373"/>
    </source>
</evidence>
<evidence type="ECO:0000256" key="8">
    <source>
        <dbReference type="SAM" id="Phobius"/>
    </source>
</evidence>
<comment type="pathway">
    <text evidence="1 6">Cell wall biogenesis; peptidoglycan biosynthesis.</text>
</comment>
<feature type="domain" description="LysM" evidence="9">
    <location>
        <begin position="45"/>
        <end position="89"/>
    </location>
</feature>
<feature type="transmembrane region" description="Helical" evidence="8">
    <location>
        <begin position="18"/>
        <end position="37"/>
    </location>
</feature>
<name>A0A7C1JAX4_9CHLR</name>
<dbReference type="InterPro" id="IPR005490">
    <property type="entry name" value="LD_TPept_cat_dom"/>
</dbReference>
<evidence type="ECO:0000256" key="5">
    <source>
        <dbReference type="ARBA" id="ARBA00023316"/>
    </source>
</evidence>
<feature type="domain" description="L,D-TPase catalytic" evidence="10">
    <location>
        <begin position="327"/>
        <end position="450"/>
    </location>
</feature>
<dbReference type="InterPro" id="IPR038063">
    <property type="entry name" value="Transpep_catalytic_dom"/>
</dbReference>
<dbReference type="SUPFAM" id="SSF54106">
    <property type="entry name" value="LysM domain"/>
    <property type="match status" value="4"/>
</dbReference>
<accession>A0A7C1JAX4</accession>
<evidence type="ECO:0000259" key="10">
    <source>
        <dbReference type="PROSITE" id="PS52029"/>
    </source>
</evidence>
<dbReference type="Gene3D" id="2.40.440.10">
    <property type="entry name" value="L,D-transpeptidase catalytic domain-like"/>
    <property type="match status" value="1"/>
</dbReference>
<keyword evidence="8" id="KW-0472">Membrane</keyword>
<dbReference type="GO" id="GO:0009252">
    <property type="term" value="P:peptidoglycan biosynthetic process"/>
    <property type="evidence" value="ECO:0007669"/>
    <property type="project" value="UniProtKB-UniPathway"/>
</dbReference>
<dbReference type="CDD" id="cd00118">
    <property type="entry name" value="LysM"/>
    <property type="match status" value="4"/>
</dbReference>
<comment type="caution">
    <text evidence="11">The sequence shown here is derived from an EMBL/GenBank/DDBJ whole genome shotgun (WGS) entry which is preliminary data.</text>
</comment>
<evidence type="ECO:0000256" key="3">
    <source>
        <dbReference type="ARBA" id="ARBA00022960"/>
    </source>
</evidence>
<dbReference type="SMART" id="SM00257">
    <property type="entry name" value="LysM"/>
    <property type="match status" value="4"/>
</dbReference>